<gene>
    <name evidence="2" type="ORF">SacglDRAFT_03705</name>
</gene>
<keyword evidence="3" id="KW-1185">Reference proteome</keyword>
<keyword evidence="1" id="KW-1133">Transmembrane helix</keyword>
<sequence length="95" mass="9814">MRSRVWVPTLRALISLSRIIFIKVGRDTPSCLAAIVVVSSSGIALTVIVPPPAIARRILLMIADSSGGSGIDSPLGAVAVKLCRACGSASTTRRA</sequence>
<dbReference type="Proteomes" id="UP000005087">
    <property type="component" value="Chromosome"/>
</dbReference>
<dbReference type="AlphaFoldDB" id="I1D6H8"/>
<proteinExistence type="predicted"/>
<evidence type="ECO:0000256" key="1">
    <source>
        <dbReference type="SAM" id="Phobius"/>
    </source>
</evidence>
<evidence type="ECO:0000313" key="3">
    <source>
        <dbReference type="Proteomes" id="UP000005087"/>
    </source>
</evidence>
<dbReference type="HOGENOM" id="CLU_2371098_0_0_11"/>
<reference evidence="3" key="2">
    <citation type="submission" date="2012-01" db="EMBL/GenBank/DDBJ databases">
        <title>Noncontiguous Finished sequence of chromosome of Saccharomonospora glauca K62.</title>
        <authorList>
            <consortium name="US DOE Joint Genome Institute"/>
            <person name="Lucas S."/>
            <person name="Han J."/>
            <person name="Lapidus A."/>
            <person name="Cheng J.-F."/>
            <person name="Goodwin L."/>
            <person name="Pitluck S."/>
            <person name="Peters L."/>
            <person name="Mikhailova N."/>
            <person name="Held B."/>
            <person name="Detter J.C."/>
            <person name="Han C."/>
            <person name="Tapia R."/>
            <person name="Land M."/>
            <person name="Hauser L."/>
            <person name="Kyrpides N."/>
            <person name="Ivanova N."/>
            <person name="Pagani I."/>
            <person name="Brambilla E.-M."/>
            <person name="Klenk H.-P."/>
            <person name="Woyke T."/>
        </authorList>
    </citation>
    <scope>NUCLEOTIDE SEQUENCE [LARGE SCALE GENOMIC DNA]</scope>
    <source>
        <strain evidence="3">K62</strain>
    </source>
</reference>
<organism evidence="2 3">
    <name type="scientific">Saccharomonospora glauca K62</name>
    <dbReference type="NCBI Taxonomy" id="928724"/>
    <lineage>
        <taxon>Bacteria</taxon>
        <taxon>Bacillati</taxon>
        <taxon>Actinomycetota</taxon>
        <taxon>Actinomycetes</taxon>
        <taxon>Pseudonocardiales</taxon>
        <taxon>Pseudonocardiaceae</taxon>
        <taxon>Saccharomonospora</taxon>
    </lineage>
</organism>
<feature type="transmembrane region" description="Helical" evidence="1">
    <location>
        <begin position="31"/>
        <end position="49"/>
    </location>
</feature>
<name>I1D6H8_9PSEU</name>
<evidence type="ECO:0000313" key="2">
    <source>
        <dbReference type="EMBL" id="EIF00553.1"/>
    </source>
</evidence>
<keyword evidence="1" id="KW-0812">Transmembrane</keyword>
<dbReference type="EMBL" id="CM001484">
    <property type="protein sequence ID" value="EIF00553.1"/>
    <property type="molecule type" value="Genomic_DNA"/>
</dbReference>
<accession>I1D6H8</accession>
<reference evidence="2 3" key="1">
    <citation type="submission" date="2011-09" db="EMBL/GenBank/DDBJ databases">
        <authorList>
            <consortium name="US DOE Joint Genome Institute (JGI-PGF)"/>
            <person name="Lucas S."/>
            <person name="Han J."/>
            <person name="Lapidus A."/>
            <person name="Cheng J.-F."/>
            <person name="Goodwin L."/>
            <person name="Pitluck S."/>
            <person name="Peters L."/>
            <person name="Land M.L."/>
            <person name="Hauser L."/>
            <person name="Brambilla E."/>
            <person name="Klenk H.-P."/>
            <person name="Woyke T.J."/>
        </authorList>
    </citation>
    <scope>NUCLEOTIDE SEQUENCE [LARGE SCALE GENOMIC DNA]</scope>
    <source>
        <strain evidence="2 3">K62</strain>
    </source>
</reference>
<protein>
    <submittedName>
        <fullName evidence="2">Uncharacterized protein</fullName>
    </submittedName>
</protein>
<keyword evidence="1" id="KW-0472">Membrane</keyword>